<dbReference type="AlphaFoldDB" id="A0A974NRH9"/>
<dbReference type="EMBL" id="CP068053">
    <property type="protein sequence ID" value="QQT02520.1"/>
    <property type="molecule type" value="Genomic_DNA"/>
</dbReference>
<sequence length="386" mass="43566">MKIAFICTEMFTVPPIGGGAIQILINGVIPHISNSHKLTVFCITHSKLPDQELINGVEYIRVPRENYVFNVGKELAKKRSSKEYFDLVHVFNRPSDLLIYKTAMPESRFVLSLHNEMFKEEKISTQMGTLVVEAVDKIMTISEYIGDSVTSRFPSATGKVQAVYSGIDLNRYKPLWDKEVEAERNTLRQKYGVNEKKVILFVGRLSTVKGPDILIEAMKQVINKYKDSVLVVVGSKWFSDDRIDDFGLRLIQLAESLGENKVIFTGFVPPVEIPKLFLIGDIFVCSSQWQEPLARVHYEAMGTGLPIITTNRGGNAEIIKHFTNGIVIDDYTNPEAFADSISFLLSNERKADKLARAGRAFVETNFGFDHVAARLENLYLESFEKK</sequence>
<dbReference type="PANTHER" id="PTHR12526">
    <property type="entry name" value="GLYCOSYLTRANSFERASE"/>
    <property type="match status" value="1"/>
</dbReference>
<evidence type="ECO:0000259" key="2">
    <source>
        <dbReference type="Pfam" id="PF13439"/>
    </source>
</evidence>
<dbReference type="Pfam" id="PF00534">
    <property type="entry name" value="Glycos_transf_1"/>
    <property type="match status" value="1"/>
</dbReference>
<protein>
    <submittedName>
        <fullName evidence="3">Glycosyltransferase family 4 protein</fullName>
    </submittedName>
</protein>
<gene>
    <name evidence="3" type="ORF">I6J18_03565</name>
</gene>
<evidence type="ECO:0000313" key="3">
    <source>
        <dbReference type="EMBL" id="QQT02520.1"/>
    </source>
</evidence>
<reference evidence="3 4" key="1">
    <citation type="submission" date="2021-01" db="EMBL/GenBank/DDBJ databases">
        <title>FDA dAtabase for Regulatory Grade micrObial Sequences (FDA-ARGOS): Supporting development and validation of Infectious Disease Dx tests.</title>
        <authorList>
            <person name="Nelson B."/>
            <person name="Plummer A."/>
            <person name="Tallon L."/>
            <person name="Sadzewicz L."/>
            <person name="Zhao X."/>
            <person name="Boylan J."/>
            <person name="Ott S."/>
            <person name="Bowen H."/>
            <person name="Vavikolanu K."/>
            <person name="Mehta A."/>
            <person name="Aluvathingal J."/>
            <person name="Nadendla S."/>
            <person name="Myers T."/>
            <person name="Yan Y."/>
            <person name="Sichtig H."/>
        </authorList>
    </citation>
    <scope>NUCLEOTIDE SEQUENCE [LARGE SCALE GENOMIC DNA]</scope>
    <source>
        <strain evidence="3 4">FDAARGOS_1161</strain>
    </source>
</reference>
<organism evidence="3 4">
    <name type="scientific">Peribacillus psychrosaccharolyticus</name>
    <name type="common">Bacillus psychrosaccharolyticus</name>
    <dbReference type="NCBI Taxonomy" id="1407"/>
    <lineage>
        <taxon>Bacteria</taxon>
        <taxon>Bacillati</taxon>
        <taxon>Bacillota</taxon>
        <taxon>Bacilli</taxon>
        <taxon>Bacillales</taxon>
        <taxon>Bacillaceae</taxon>
        <taxon>Peribacillus</taxon>
    </lineage>
</organism>
<keyword evidence="4" id="KW-1185">Reference proteome</keyword>
<dbReference type="PANTHER" id="PTHR12526:SF638">
    <property type="entry name" value="SPORE COAT PROTEIN SA"/>
    <property type="match status" value="1"/>
</dbReference>
<feature type="domain" description="Glycosyl transferase family 1" evidence="1">
    <location>
        <begin position="184"/>
        <end position="360"/>
    </location>
</feature>
<accession>A0A974NRH9</accession>
<evidence type="ECO:0000259" key="1">
    <source>
        <dbReference type="Pfam" id="PF00534"/>
    </source>
</evidence>
<dbReference type="SUPFAM" id="SSF53756">
    <property type="entry name" value="UDP-Glycosyltransferase/glycogen phosphorylase"/>
    <property type="match status" value="1"/>
</dbReference>
<dbReference type="KEGG" id="ppsr:I6J18_03565"/>
<evidence type="ECO:0000313" key="4">
    <source>
        <dbReference type="Proteomes" id="UP000595254"/>
    </source>
</evidence>
<dbReference type="Proteomes" id="UP000595254">
    <property type="component" value="Chromosome"/>
</dbReference>
<dbReference type="GO" id="GO:0016757">
    <property type="term" value="F:glycosyltransferase activity"/>
    <property type="evidence" value="ECO:0007669"/>
    <property type="project" value="InterPro"/>
</dbReference>
<feature type="domain" description="Glycosyltransferase subfamily 4-like N-terminal" evidence="2">
    <location>
        <begin position="35"/>
        <end position="171"/>
    </location>
</feature>
<name>A0A974NRH9_PERPY</name>
<dbReference type="InterPro" id="IPR001296">
    <property type="entry name" value="Glyco_trans_1"/>
</dbReference>
<dbReference type="Gene3D" id="3.40.50.2000">
    <property type="entry name" value="Glycogen Phosphorylase B"/>
    <property type="match status" value="2"/>
</dbReference>
<dbReference type="Pfam" id="PF13439">
    <property type="entry name" value="Glyco_transf_4"/>
    <property type="match status" value="1"/>
</dbReference>
<dbReference type="InterPro" id="IPR028098">
    <property type="entry name" value="Glyco_trans_4-like_N"/>
</dbReference>
<dbReference type="CDD" id="cd03801">
    <property type="entry name" value="GT4_PimA-like"/>
    <property type="match status" value="1"/>
</dbReference>
<proteinExistence type="predicted"/>